<evidence type="ECO:0000313" key="7">
    <source>
        <dbReference type="EMBL" id="NEH91735.1"/>
    </source>
</evidence>
<comment type="caution">
    <text evidence="7">The sequence shown here is derived from an EMBL/GenBank/DDBJ whole genome shotgun (WGS) entry which is preliminary data.</text>
</comment>
<protein>
    <submittedName>
        <fullName evidence="7">MipA/OmpV family protein</fullName>
    </submittedName>
</protein>
<dbReference type="PANTHER" id="PTHR38776:SF1">
    <property type="entry name" value="MLTA-INTERACTING PROTEIN-RELATED"/>
    <property type="match status" value="1"/>
</dbReference>
<dbReference type="PANTHER" id="PTHR38776">
    <property type="entry name" value="MLTA-INTERACTING PROTEIN-RELATED"/>
    <property type="match status" value="1"/>
</dbReference>
<dbReference type="GO" id="GO:0009279">
    <property type="term" value="C:cell outer membrane"/>
    <property type="evidence" value="ECO:0007669"/>
    <property type="project" value="UniProtKB-SubCell"/>
</dbReference>
<sequence>MKKNTGLTLLSALIVPLVASNATRAADPRVLATGEPPEASSERPSGFRGKLHDWNVVIGAGAVYGPKFEGSKDFEVMPAPFFSASFFNDYLHVGPTGLLVDIYKVENFKISAKGGMEFGRDEDDSDHLKGLGDIDSGAKIGGVISYELGPIELTAGIDKIIGGSDGVTGTFGAEYSHMVGQFIFSAGASATWADKNYMKSYFGVTPLQSARSGLAVYDAGAGFKRIDLSASVTYLASEHWFIRGQAELGILTGDARDSPVVQKDTQPSVMMFVGYKF</sequence>
<feature type="signal peptide" evidence="6">
    <location>
        <begin position="1"/>
        <end position="25"/>
    </location>
</feature>
<keyword evidence="3 6" id="KW-0732">Signal</keyword>
<dbReference type="AlphaFoldDB" id="A0A6N9ZF35"/>
<dbReference type="Proteomes" id="UP000468864">
    <property type="component" value="Unassembled WGS sequence"/>
</dbReference>
<dbReference type="Pfam" id="PF06629">
    <property type="entry name" value="MipA"/>
    <property type="match status" value="1"/>
</dbReference>
<evidence type="ECO:0000313" key="8">
    <source>
        <dbReference type="Proteomes" id="UP000468864"/>
    </source>
</evidence>
<keyword evidence="4" id="KW-0472">Membrane</keyword>
<feature type="chain" id="PRO_5026657181" evidence="6">
    <location>
        <begin position="26"/>
        <end position="277"/>
    </location>
</feature>
<accession>A0A6N9ZF35</accession>
<evidence type="ECO:0000256" key="3">
    <source>
        <dbReference type="ARBA" id="ARBA00022729"/>
    </source>
</evidence>
<comment type="similarity">
    <text evidence="2">Belongs to the MipA/OmpV family.</text>
</comment>
<dbReference type="InterPro" id="IPR010583">
    <property type="entry name" value="MipA"/>
</dbReference>
<organism evidence="7 8">
    <name type="scientific">Rhizobium laguerreae</name>
    <dbReference type="NCBI Taxonomy" id="1076926"/>
    <lineage>
        <taxon>Bacteria</taxon>
        <taxon>Pseudomonadati</taxon>
        <taxon>Pseudomonadota</taxon>
        <taxon>Alphaproteobacteria</taxon>
        <taxon>Hyphomicrobiales</taxon>
        <taxon>Rhizobiaceae</taxon>
        <taxon>Rhizobium/Agrobacterium group</taxon>
        <taxon>Rhizobium</taxon>
    </lineage>
</organism>
<proteinExistence type="inferred from homology"/>
<evidence type="ECO:0000256" key="4">
    <source>
        <dbReference type="ARBA" id="ARBA00023136"/>
    </source>
</evidence>
<keyword evidence="5" id="KW-0998">Cell outer membrane</keyword>
<evidence type="ECO:0000256" key="1">
    <source>
        <dbReference type="ARBA" id="ARBA00004442"/>
    </source>
</evidence>
<comment type="subcellular location">
    <subcellularLocation>
        <location evidence="1">Cell outer membrane</location>
    </subcellularLocation>
</comment>
<evidence type="ECO:0000256" key="6">
    <source>
        <dbReference type="SAM" id="SignalP"/>
    </source>
</evidence>
<gene>
    <name evidence="7" type="ORF">GR206_11905</name>
</gene>
<name>A0A6N9ZF35_9HYPH</name>
<evidence type="ECO:0000256" key="2">
    <source>
        <dbReference type="ARBA" id="ARBA00005722"/>
    </source>
</evidence>
<dbReference type="RefSeq" id="WP_163877732.1">
    <property type="nucleotide sequence ID" value="NZ_WUEP01000007.1"/>
</dbReference>
<evidence type="ECO:0000256" key="5">
    <source>
        <dbReference type="ARBA" id="ARBA00023237"/>
    </source>
</evidence>
<dbReference type="EMBL" id="WUEP01000007">
    <property type="protein sequence ID" value="NEH91735.1"/>
    <property type="molecule type" value="Genomic_DNA"/>
</dbReference>
<reference evidence="7 8" key="1">
    <citation type="submission" date="2019-12" db="EMBL/GenBank/DDBJ databases">
        <title>Rhizobium genotypes associated with high levels of biological nitrogen fixation by grain legumes in a temperate-maritime cropping system.</title>
        <authorList>
            <person name="Maluk M."/>
            <person name="Francesc Ferrando Molina F."/>
            <person name="Lopez Del Egido L."/>
            <person name="Lafos M."/>
            <person name="Langarica-Fuentes A."/>
            <person name="Gebre Yohannes G."/>
            <person name="Young M.W."/>
            <person name="Martin P."/>
            <person name="Gantlett R."/>
            <person name="Kenicer G."/>
            <person name="Hawes C."/>
            <person name="Begg G.S."/>
            <person name="Quilliam R.S."/>
            <person name="Squire G.R."/>
            <person name="Poole P.S."/>
            <person name="Young P.W."/>
            <person name="Iannetta P.M."/>
            <person name="James E.K."/>
        </authorList>
    </citation>
    <scope>NUCLEOTIDE SEQUENCE [LARGE SCALE GENOMIC DNA]</scope>
    <source>
        <strain evidence="7 8">JHI2449</strain>
    </source>
</reference>